<gene>
    <name evidence="1" type="ORF">HID58_003664</name>
</gene>
<keyword evidence="2" id="KW-1185">Reference proteome</keyword>
<evidence type="ECO:0000313" key="1">
    <source>
        <dbReference type="EMBL" id="KAH0944027.1"/>
    </source>
</evidence>
<reference evidence="1 2" key="1">
    <citation type="submission" date="2021-05" db="EMBL/GenBank/DDBJ databases">
        <title>Genome Assembly of Synthetic Allotetraploid Brassica napus Reveals Homoeologous Exchanges between Subgenomes.</title>
        <authorList>
            <person name="Davis J.T."/>
        </authorList>
    </citation>
    <scope>NUCLEOTIDE SEQUENCE [LARGE SCALE GENOMIC DNA]</scope>
    <source>
        <strain evidence="2">cv. Da-Ae</strain>
        <tissue evidence="1">Seedling</tissue>
    </source>
</reference>
<dbReference type="Proteomes" id="UP000824890">
    <property type="component" value="Unassembled WGS sequence"/>
</dbReference>
<dbReference type="EMBL" id="JAGKQM010000001">
    <property type="protein sequence ID" value="KAH0944027.1"/>
    <property type="molecule type" value="Genomic_DNA"/>
</dbReference>
<feature type="non-terminal residue" evidence="1">
    <location>
        <position position="158"/>
    </location>
</feature>
<name>A0ABQ8EQQ2_BRANA</name>
<feature type="non-terminal residue" evidence="1">
    <location>
        <position position="1"/>
    </location>
</feature>
<sequence>NDLRSCFTIGEEDKHLRNDEKDSWLASRVENKGRYQEDLQHMACRGCADVTRKRLRKRRTLVGIHEILGVYKREERVVCYVYHWIDQSCSRERESFNVSHMACRGCADVTRKRLRKRRTLVGIHEILGVYKREERVVCYVYHWIDQSCSRERESFNVS</sequence>
<protein>
    <submittedName>
        <fullName evidence="1">Uncharacterized protein</fullName>
    </submittedName>
</protein>
<accession>A0ABQ8EQQ2</accession>
<evidence type="ECO:0000313" key="2">
    <source>
        <dbReference type="Proteomes" id="UP000824890"/>
    </source>
</evidence>
<comment type="caution">
    <text evidence="1">The sequence shown here is derived from an EMBL/GenBank/DDBJ whole genome shotgun (WGS) entry which is preliminary data.</text>
</comment>
<proteinExistence type="predicted"/>
<organism evidence="1 2">
    <name type="scientific">Brassica napus</name>
    <name type="common">Rape</name>
    <dbReference type="NCBI Taxonomy" id="3708"/>
    <lineage>
        <taxon>Eukaryota</taxon>
        <taxon>Viridiplantae</taxon>
        <taxon>Streptophyta</taxon>
        <taxon>Embryophyta</taxon>
        <taxon>Tracheophyta</taxon>
        <taxon>Spermatophyta</taxon>
        <taxon>Magnoliopsida</taxon>
        <taxon>eudicotyledons</taxon>
        <taxon>Gunneridae</taxon>
        <taxon>Pentapetalae</taxon>
        <taxon>rosids</taxon>
        <taxon>malvids</taxon>
        <taxon>Brassicales</taxon>
        <taxon>Brassicaceae</taxon>
        <taxon>Brassiceae</taxon>
        <taxon>Brassica</taxon>
    </lineage>
</organism>